<dbReference type="OrthoDB" id="312874at2759"/>
<gene>
    <name evidence="1" type="ORF">ARMGADRAFT_1036669</name>
</gene>
<sequence>MLKRSLKLFSAKACWKPLTAHWDNDGQPFVMIPKTVGNWKTKLSSTWQLSLKPLSRRCERHILKAQNLQWSWSANLANQHFQKDETVASSLMGTMEFFKPDDPTLEEYKKHDRPEDRNDDFATLVSNAYCFMVGTTIEDMNTWFWFFSQAIVLTSESFNFIEDYTHLIEYVLNLSFATAEEPSHNMSVTHVTCPVDEEPSGYMIQYDYHALECGWFARLMTITTPQCVLKDVWVPFGTKTEFKIQQEIFQSIKENSPDINVKYHKHFVMISQCEVVQTSQARIDDMPVQEAHSIAFADIGTTLSEVWNYATLFTALVLGTCLLNIAFTGTFPLATFFCMLKWQICLEYTKNFLFGGPKNDLKMLFKHIFPYCLDGGPACHDILVTGNFLEAAVDLPSDYQRALEQFVFLQLVLVFRSQQTYDGLNFPQYKNFDSFYSMKDPDVNMFSGFETVAEAAYSSDTQLLPDKDNKFHLFEPNPNNAHRPPVATLGVQIPPKQELYMVLDLVY</sequence>
<evidence type="ECO:0000313" key="2">
    <source>
        <dbReference type="Proteomes" id="UP000217790"/>
    </source>
</evidence>
<evidence type="ECO:0008006" key="3">
    <source>
        <dbReference type="Google" id="ProtNLM"/>
    </source>
</evidence>
<reference evidence="2" key="1">
    <citation type="journal article" date="2017" name="Nat. Ecol. Evol.">
        <title>Genome expansion and lineage-specific genetic innovations in the forest pathogenic fungi Armillaria.</title>
        <authorList>
            <person name="Sipos G."/>
            <person name="Prasanna A.N."/>
            <person name="Walter M.C."/>
            <person name="O'Connor E."/>
            <person name="Balint B."/>
            <person name="Krizsan K."/>
            <person name="Kiss B."/>
            <person name="Hess J."/>
            <person name="Varga T."/>
            <person name="Slot J."/>
            <person name="Riley R."/>
            <person name="Boka B."/>
            <person name="Rigling D."/>
            <person name="Barry K."/>
            <person name="Lee J."/>
            <person name="Mihaltcheva S."/>
            <person name="LaButti K."/>
            <person name="Lipzen A."/>
            <person name="Waldron R."/>
            <person name="Moloney N.M."/>
            <person name="Sperisen C."/>
            <person name="Kredics L."/>
            <person name="Vagvoelgyi C."/>
            <person name="Patrignani A."/>
            <person name="Fitzpatrick D."/>
            <person name="Nagy I."/>
            <person name="Doyle S."/>
            <person name="Anderson J.B."/>
            <person name="Grigoriev I.V."/>
            <person name="Gueldener U."/>
            <person name="Muensterkoetter M."/>
            <person name="Nagy L.G."/>
        </authorList>
    </citation>
    <scope>NUCLEOTIDE SEQUENCE [LARGE SCALE GENOMIC DNA]</scope>
    <source>
        <strain evidence="2">Ar21-2</strain>
    </source>
</reference>
<name>A0A2H3D7A6_ARMGA</name>
<protein>
    <recommendedName>
        <fullName evidence="3">Fungal-type protein kinase domain-containing protein</fullName>
    </recommendedName>
</protein>
<accession>A0A2H3D7A6</accession>
<evidence type="ECO:0000313" key="1">
    <source>
        <dbReference type="EMBL" id="PBK84957.1"/>
    </source>
</evidence>
<dbReference type="EMBL" id="KZ293694">
    <property type="protein sequence ID" value="PBK84957.1"/>
    <property type="molecule type" value="Genomic_DNA"/>
</dbReference>
<dbReference type="STRING" id="47427.A0A2H3D7A6"/>
<dbReference type="AlphaFoldDB" id="A0A2H3D7A6"/>
<dbReference type="InParanoid" id="A0A2H3D7A6"/>
<organism evidence="1 2">
    <name type="scientific">Armillaria gallica</name>
    <name type="common">Bulbous honey fungus</name>
    <name type="synonym">Armillaria bulbosa</name>
    <dbReference type="NCBI Taxonomy" id="47427"/>
    <lineage>
        <taxon>Eukaryota</taxon>
        <taxon>Fungi</taxon>
        <taxon>Dikarya</taxon>
        <taxon>Basidiomycota</taxon>
        <taxon>Agaricomycotina</taxon>
        <taxon>Agaricomycetes</taxon>
        <taxon>Agaricomycetidae</taxon>
        <taxon>Agaricales</taxon>
        <taxon>Marasmiineae</taxon>
        <taxon>Physalacriaceae</taxon>
        <taxon>Armillaria</taxon>
    </lineage>
</organism>
<dbReference type="Proteomes" id="UP000217790">
    <property type="component" value="Unassembled WGS sequence"/>
</dbReference>
<proteinExistence type="predicted"/>
<keyword evidence="2" id="KW-1185">Reference proteome</keyword>